<dbReference type="Proteomes" id="UP000030762">
    <property type="component" value="Unassembled WGS sequence"/>
</dbReference>
<reference evidence="8 9" key="1">
    <citation type="submission" date="2012-04" db="EMBL/GenBank/DDBJ databases">
        <title>The Genome Sequence of Saprolegnia declina VS20.</title>
        <authorList>
            <consortium name="The Broad Institute Genome Sequencing Platform"/>
            <person name="Russ C."/>
            <person name="Nusbaum C."/>
            <person name="Tyler B."/>
            <person name="van West P."/>
            <person name="Dieguez-Uribeondo J."/>
            <person name="de Bruijn I."/>
            <person name="Tripathy S."/>
            <person name="Jiang R."/>
            <person name="Young S.K."/>
            <person name="Zeng Q."/>
            <person name="Gargeya S."/>
            <person name="Fitzgerald M."/>
            <person name="Haas B."/>
            <person name="Abouelleil A."/>
            <person name="Alvarado L."/>
            <person name="Arachchi H.M."/>
            <person name="Berlin A."/>
            <person name="Chapman S.B."/>
            <person name="Goldberg J."/>
            <person name="Griggs A."/>
            <person name="Gujja S."/>
            <person name="Hansen M."/>
            <person name="Howarth C."/>
            <person name="Imamovic A."/>
            <person name="Larimer J."/>
            <person name="McCowen C."/>
            <person name="Montmayeur A."/>
            <person name="Murphy C."/>
            <person name="Neiman D."/>
            <person name="Pearson M."/>
            <person name="Priest M."/>
            <person name="Roberts A."/>
            <person name="Saif S."/>
            <person name="Shea T."/>
            <person name="Sisk P."/>
            <person name="Sykes S."/>
            <person name="Wortman J."/>
            <person name="Nusbaum C."/>
            <person name="Birren B."/>
        </authorList>
    </citation>
    <scope>NUCLEOTIDE SEQUENCE [LARGE SCALE GENOMIC DNA]</scope>
    <source>
        <strain evidence="8 9">VS20</strain>
    </source>
</reference>
<evidence type="ECO:0000256" key="5">
    <source>
        <dbReference type="ARBA" id="ARBA00022989"/>
    </source>
</evidence>
<dbReference type="GO" id="GO:0016020">
    <property type="term" value="C:membrane"/>
    <property type="evidence" value="ECO:0007669"/>
    <property type="project" value="UniProtKB-SubCell"/>
</dbReference>
<feature type="transmembrane region" description="Helical" evidence="7">
    <location>
        <begin position="279"/>
        <end position="298"/>
    </location>
</feature>
<organism evidence="8 9">
    <name type="scientific">Saprolegnia diclina (strain VS20)</name>
    <dbReference type="NCBI Taxonomy" id="1156394"/>
    <lineage>
        <taxon>Eukaryota</taxon>
        <taxon>Sar</taxon>
        <taxon>Stramenopiles</taxon>
        <taxon>Oomycota</taxon>
        <taxon>Saprolegniomycetes</taxon>
        <taxon>Saprolegniales</taxon>
        <taxon>Saprolegniaceae</taxon>
        <taxon>Saprolegnia</taxon>
    </lineage>
</organism>
<evidence type="ECO:0000256" key="6">
    <source>
        <dbReference type="ARBA" id="ARBA00023136"/>
    </source>
</evidence>
<accession>T0PKH4</accession>
<evidence type="ECO:0000256" key="3">
    <source>
        <dbReference type="ARBA" id="ARBA00022448"/>
    </source>
</evidence>
<dbReference type="PANTHER" id="PTHR31585:SF5">
    <property type="entry name" value="RNA-BINDING S4 DOMAIN-CONTAINING PROTEIN"/>
    <property type="match status" value="1"/>
</dbReference>
<evidence type="ECO:0000256" key="7">
    <source>
        <dbReference type="SAM" id="Phobius"/>
    </source>
</evidence>
<dbReference type="GeneID" id="19956993"/>
<gene>
    <name evidence="8" type="ORF">SDRG_16266</name>
</gene>
<keyword evidence="9" id="KW-1185">Reference proteome</keyword>
<name>T0PKH4_SAPDV</name>
<comment type="subcellular location">
    <subcellularLocation>
        <location evidence="1">Membrane</location>
        <topology evidence="1">Multi-pass membrane protein</topology>
    </subcellularLocation>
</comment>
<dbReference type="SUPFAM" id="SSF103473">
    <property type="entry name" value="MFS general substrate transporter"/>
    <property type="match status" value="1"/>
</dbReference>
<dbReference type="eggNOG" id="ENOG502RVJ4">
    <property type="taxonomic scope" value="Eukaryota"/>
</dbReference>
<evidence type="ECO:0000313" key="9">
    <source>
        <dbReference type="Proteomes" id="UP000030762"/>
    </source>
</evidence>
<sequence length="364" mass="40639">MVVQYAQREPVAIRGRTQTSIYIVRYIGQMLAQLFVAFMLNGKVYAGSFTWSTTPNVMYGICLVPCVLVIPSTIFFLVEVKAPRVPFTQWTKGFWSLLQQRVMWQVCAFKFFNTLFANFSATPESPISRTWAHVEPLNDSLSGLFGTVINILVMSAVGKWGLQWSWRWVIALGTLGIITVDAFVMFLTIWEVVRNQWFFTGVALAENVPSGIRFIVATYCAVEIADVGNEGATYGLVTTVSNLSSPVASVIYKIIDSYFDVSQNDIGRDDTHVRWEVTYTYLIAYAAKLFALVFLVFLPRQKVEMQALKKNGGKSKVAGAILVGGFFVALSFSCVVDFMSIYPSTKCYRIVGGKGYTPQGKCIK</sequence>
<dbReference type="AlphaFoldDB" id="T0PKH4"/>
<evidence type="ECO:0000256" key="2">
    <source>
        <dbReference type="ARBA" id="ARBA00007015"/>
    </source>
</evidence>
<dbReference type="VEuPathDB" id="FungiDB:SDRG_16266"/>
<dbReference type="Gene3D" id="1.20.1250.20">
    <property type="entry name" value="MFS general substrate transporter like domains"/>
    <property type="match status" value="1"/>
</dbReference>
<dbReference type="OMA" id="NDIGRDD"/>
<proteinExistence type="inferred from homology"/>
<keyword evidence="3" id="KW-0813">Transport</keyword>
<keyword evidence="4 7" id="KW-0812">Transmembrane</keyword>
<feature type="transmembrane region" description="Helical" evidence="7">
    <location>
        <begin position="23"/>
        <end position="45"/>
    </location>
</feature>
<dbReference type="RefSeq" id="XP_008620690.1">
    <property type="nucleotide sequence ID" value="XM_008622468.1"/>
</dbReference>
<evidence type="ECO:0000256" key="1">
    <source>
        <dbReference type="ARBA" id="ARBA00004141"/>
    </source>
</evidence>
<dbReference type="InParanoid" id="T0PKH4"/>
<dbReference type="PANTHER" id="PTHR31585">
    <property type="entry name" value="FOLATE-BIOPTERIN TRANSPORTER 1, CHLOROPLASTIC"/>
    <property type="match status" value="1"/>
</dbReference>
<evidence type="ECO:0008006" key="10">
    <source>
        <dbReference type="Google" id="ProtNLM"/>
    </source>
</evidence>
<evidence type="ECO:0000256" key="4">
    <source>
        <dbReference type="ARBA" id="ARBA00022692"/>
    </source>
</evidence>
<dbReference type="InterPro" id="IPR036259">
    <property type="entry name" value="MFS_trans_sf"/>
</dbReference>
<evidence type="ECO:0000313" key="8">
    <source>
        <dbReference type="EMBL" id="EQC25894.1"/>
    </source>
</evidence>
<feature type="transmembrane region" description="Helical" evidence="7">
    <location>
        <begin position="319"/>
        <end position="342"/>
    </location>
</feature>
<feature type="transmembrane region" description="Helical" evidence="7">
    <location>
        <begin position="57"/>
        <end position="78"/>
    </location>
</feature>
<feature type="transmembrane region" description="Helical" evidence="7">
    <location>
        <begin position="169"/>
        <end position="190"/>
    </location>
</feature>
<dbReference type="EMBL" id="JH767252">
    <property type="protein sequence ID" value="EQC25894.1"/>
    <property type="molecule type" value="Genomic_DNA"/>
</dbReference>
<dbReference type="OrthoDB" id="76714at2759"/>
<protein>
    <recommendedName>
        <fullName evidence="10">Transmembrane protein</fullName>
    </recommendedName>
</protein>
<keyword evidence="5 7" id="KW-1133">Transmembrane helix</keyword>
<dbReference type="InterPro" id="IPR039309">
    <property type="entry name" value="BT1"/>
</dbReference>
<comment type="similarity">
    <text evidence="2">Belongs to the major facilitator superfamily. Folate-biopterin transporter (TC 2.A.71) family.</text>
</comment>
<dbReference type="STRING" id="1156394.T0PKH4"/>
<keyword evidence="6 7" id="KW-0472">Membrane</keyword>